<dbReference type="OrthoDB" id="9816426at2"/>
<evidence type="ECO:0000313" key="2">
    <source>
        <dbReference type="EMBL" id="SDB10285.1"/>
    </source>
</evidence>
<dbReference type="InterPro" id="IPR005646">
    <property type="entry name" value="FapA"/>
</dbReference>
<dbReference type="AlphaFoldDB" id="A0A1G6API5"/>
<dbReference type="InterPro" id="IPR046866">
    <property type="entry name" value="FapA_N"/>
</dbReference>
<dbReference type="STRING" id="1732.SAMN02910417_00809"/>
<protein>
    <recommendedName>
        <fullName evidence="1">Flagellar Assembly Protein A N-terminal region domain-containing protein</fullName>
    </recommendedName>
</protein>
<organism evidence="2 3">
    <name type="scientific">Eubacterium oxidoreducens</name>
    <dbReference type="NCBI Taxonomy" id="1732"/>
    <lineage>
        <taxon>Bacteria</taxon>
        <taxon>Bacillati</taxon>
        <taxon>Bacillota</taxon>
        <taxon>Clostridia</taxon>
        <taxon>Eubacteriales</taxon>
        <taxon>Eubacteriaceae</taxon>
        <taxon>Eubacterium</taxon>
    </lineage>
</organism>
<dbReference type="InterPro" id="IPR046865">
    <property type="entry name" value="FapA_b_solenoid"/>
</dbReference>
<dbReference type="PANTHER" id="PTHR38032">
    <property type="entry name" value="POLYMERASE-RELATED"/>
    <property type="match status" value="1"/>
</dbReference>
<keyword evidence="3" id="KW-1185">Reference proteome</keyword>
<dbReference type="RefSeq" id="WP_090172456.1">
    <property type="nucleotide sequence ID" value="NZ_FMXR01000006.1"/>
</dbReference>
<dbReference type="Pfam" id="PF03961">
    <property type="entry name" value="FapA"/>
    <property type="match status" value="1"/>
</dbReference>
<feature type="domain" description="Flagellar Assembly Protein A N-terminal region" evidence="1">
    <location>
        <begin position="6"/>
        <end position="176"/>
    </location>
</feature>
<sequence length="458" mass="49490">MDEFMNVYIPGDQMLAICTFVQPNEGGTLMTEEDIRKVLSENGVVYGIKDDAIARFLADRKYDEEYIFAVGDEMEQGKNGEIQYHISTSHEIVPKMKADGSVDYKDLNLLNSVQPGFVLATMTAPLSGKDGKNVVGEVIPAVSGKPAVFSYGKNIKVSEDGMKLISEITGNASIVGNKVFVSEVLEVAADVDLSTGNIDFVGSVHVHGNVKGGFCIKAKGEVIVDGVVEDAVIHCGGNVIVKQGVHGMGRGEIITKGNICAKFIESATVSAGGVIESESILHSQVDAKEFINLIGKKGLLIGGRVQTTGSISAVTIGNEMGTTTLIEIGFDPKMKKEYDEIRGRKIEIKESIESVGMIVANYKMKTKKGVKLTEEQTKEFKQCLQKLQFQQKILADMEKKEETIKELLKKQTTAGVSVTGTVYPGTTISIKDIALSLKAKEDHTKFVSDGGEIIKKPL</sequence>
<dbReference type="PANTHER" id="PTHR38032:SF1">
    <property type="entry name" value="RNA-BINDING PROTEIN KHPB N-TERMINAL DOMAIN-CONTAINING PROTEIN"/>
    <property type="match status" value="1"/>
</dbReference>
<evidence type="ECO:0000259" key="1">
    <source>
        <dbReference type="Pfam" id="PF20250"/>
    </source>
</evidence>
<dbReference type="EMBL" id="FMXR01000006">
    <property type="protein sequence ID" value="SDB10285.1"/>
    <property type="molecule type" value="Genomic_DNA"/>
</dbReference>
<proteinExistence type="predicted"/>
<gene>
    <name evidence="2" type="ORF">SAMN02910417_00809</name>
</gene>
<accession>A0A1G6API5</accession>
<dbReference type="Pfam" id="PF20250">
    <property type="entry name" value="FapA_N"/>
    <property type="match status" value="1"/>
</dbReference>
<dbReference type="Proteomes" id="UP000199228">
    <property type="component" value="Unassembled WGS sequence"/>
</dbReference>
<evidence type="ECO:0000313" key="3">
    <source>
        <dbReference type="Proteomes" id="UP000199228"/>
    </source>
</evidence>
<reference evidence="2 3" key="1">
    <citation type="submission" date="2016-10" db="EMBL/GenBank/DDBJ databases">
        <authorList>
            <person name="de Groot N.N."/>
        </authorList>
    </citation>
    <scope>NUCLEOTIDE SEQUENCE [LARGE SCALE GENOMIC DNA]</scope>
    <source>
        <strain evidence="2 3">DSM 3217</strain>
    </source>
</reference>
<name>A0A1G6API5_EUBOX</name>